<comment type="caution">
    <text evidence="2">The sequence shown here is derived from an EMBL/GenBank/DDBJ whole genome shotgun (WGS) entry which is preliminary data.</text>
</comment>
<organism evidence="2 3">
    <name type="scientific">Psilocybe cyanescens</name>
    <dbReference type="NCBI Taxonomy" id="93625"/>
    <lineage>
        <taxon>Eukaryota</taxon>
        <taxon>Fungi</taxon>
        <taxon>Dikarya</taxon>
        <taxon>Basidiomycota</taxon>
        <taxon>Agaricomycotina</taxon>
        <taxon>Agaricomycetes</taxon>
        <taxon>Agaricomycetidae</taxon>
        <taxon>Agaricales</taxon>
        <taxon>Agaricineae</taxon>
        <taxon>Strophariaceae</taxon>
        <taxon>Psilocybe</taxon>
    </lineage>
</organism>
<name>A0A409XPC0_PSICY</name>
<dbReference type="Proteomes" id="UP000283269">
    <property type="component" value="Unassembled WGS sequence"/>
</dbReference>
<evidence type="ECO:0000313" key="2">
    <source>
        <dbReference type="EMBL" id="PPQ92574.1"/>
    </source>
</evidence>
<dbReference type="EMBL" id="NHYD01001022">
    <property type="protein sequence ID" value="PPQ92574.1"/>
    <property type="molecule type" value="Genomic_DNA"/>
</dbReference>
<feature type="transmembrane region" description="Helical" evidence="1">
    <location>
        <begin position="65"/>
        <end position="85"/>
    </location>
</feature>
<dbReference type="AlphaFoldDB" id="A0A409XPC0"/>
<evidence type="ECO:0000256" key="1">
    <source>
        <dbReference type="SAM" id="Phobius"/>
    </source>
</evidence>
<keyword evidence="3" id="KW-1185">Reference proteome</keyword>
<accession>A0A409XPC0</accession>
<dbReference type="OrthoDB" id="2943398at2759"/>
<proteinExistence type="predicted"/>
<evidence type="ECO:0000313" key="3">
    <source>
        <dbReference type="Proteomes" id="UP000283269"/>
    </source>
</evidence>
<keyword evidence="1" id="KW-0812">Transmembrane</keyword>
<feature type="transmembrane region" description="Helical" evidence="1">
    <location>
        <begin position="97"/>
        <end position="115"/>
    </location>
</feature>
<gene>
    <name evidence="2" type="ORF">CVT25_007266</name>
</gene>
<reference evidence="2 3" key="1">
    <citation type="journal article" date="2018" name="Evol. Lett.">
        <title>Horizontal gene cluster transfer increased hallucinogenic mushroom diversity.</title>
        <authorList>
            <person name="Reynolds H.T."/>
            <person name="Vijayakumar V."/>
            <person name="Gluck-Thaler E."/>
            <person name="Korotkin H.B."/>
            <person name="Matheny P.B."/>
            <person name="Slot J.C."/>
        </authorList>
    </citation>
    <scope>NUCLEOTIDE SEQUENCE [LARGE SCALE GENOMIC DNA]</scope>
    <source>
        <strain evidence="2 3">2631</strain>
    </source>
</reference>
<feature type="transmembrane region" description="Helical" evidence="1">
    <location>
        <begin position="127"/>
        <end position="156"/>
    </location>
</feature>
<protein>
    <submittedName>
        <fullName evidence="2">Uncharacterized protein</fullName>
    </submittedName>
</protein>
<sequence length="166" mass="18265">MDMMIFRESVNISKSSWSQNEDEAYAVAETVLSPAKYALFQFLGYKLIEITCPVSNFSSTTSIKVGAWGGAALTLVHISVILLCRKYPHNGVANYQMLCKEMICSAAGSIIGALYSGLNNRQALSTFAIAGFFGPVVFLVILFGILGLAIVVGWTVERVKVWWKRR</sequence>
<keyword evidence="1" id="KW-1133">Transmembrane helix</keyword>
<keyword evidence="1" id="KW-0472">Membrane</keyword>
<dbReference type="InParanoid" id="A0A409XPC0"/>